<evidence type="ECO:0000256" key="1">
    <source>
        <dbReference type="SAM" id="MobiDB-lite"/>
    </source>
</evidence>
<feature type="compositionally biased region" description="Basic and acidic residues" evidence="1">
    <location>
        <begin position="78"/>
        <end position="90"/>
    </location>
</feature>
<organism evidence="2 3">
    <name type="scientific">Saitozyma podzolica</name>
    <dbReference type="NCBI Taxonomy" id="1890683"/>
    <lineage>
        <taxon>Eukaryota</taxon>
        <taxon>Fungi</taxon>
        <taxon>Dikarya</taxon>
        <taxon>Basidiomycota</taxon>
        <taxon>Agaricomycotina</taxon>
        <taxon>Tremellomycetes</taxon>
        <taxon>Tremellales</taxon>
        <taxon>Trimorphomycetaceae</taxon>
        <taxon>Saitozyma</taxon>
    </lineage>
</organism>
<reference evidence="2 3" key="1">
    <citation type="submission" date="2018-11" db="EMBL/GenBank/DDBJ databases">
        <title>Genome sequence of Saitozyma podzolica DSM 27192.</title>
        <authorList>
            <person name="Aliyu H."/>
            <person name="Gorte O."/>
            <person name="Ochsenreither K."/>
        </authorList>
    </citation>
    <scope>NUCLEOTIDE SEQUENCE [LARGE SCALE GENOMIC DNA]</scope>
    <source>
        <strain evidence="2 3">DSM 27192</strain>
    </source>
</reference>
<sequence length="140" mass="14263">MLHFRSLRSLSRVGRNPSVSVPATASSRGVFTSPVLRTQTGYGDPSGERIDNQTPLPKGKNQGPKARSGHATSSTEPAKGETRGLSRDTAGKGGKGGVGNAGGKPGAGGDRSSEKEIRETKKVGEDPKKEEIGGAGPIGG</sequence>
<name>A0A427YQH1_9TREE</name>
<comment type="caution">
    <text evidence="2">The sequence shown here is derived from an EMBL/GenBank/DDBJ whole genome shotgun (WGS) entry which is preliminary data.</text>
</comment>
<protein>
    <submittedName>
        <fullName evidence="2">Uncharacterized protein</fullName>
    </submittedName>
</protein>
<dbReference type="OrthoDB" id="2563552at2759"/>
<evidence type="ECO:0000313" key="3">
    <source>
        <dbReference type="Proteomes" id="UP000279259"/>
    </source>
</evidence>
<feature type="compositionally biased region" description="Polar residues" evidence="1">
    <location>
        <begin position="17"/>
        <end position="41"/>
    </location>
</feature>
<dbReference type="EMBL" id="RSCD01000004">
    <property type="protein sequence ID" value="RSH93310.1"/>
    <property type="molecule type" value="Genomic_DNA"/>
</dbReference>
<keyword evidence="3" id="KW-1185">Reference proteome</keyword>
<gene>
    <name evidence="2" type="ORF">EHS25_007664</name>
</gene>
<feature type="compositionally biased region" description="Basic and acidic residues" evidence="1">
    <location>
        <begin position="111"/>
        <end position="132"/>
    </location>
</feature>
<feature type="region of interest" description="Disordered" evidence="1">
    <location>
        <begin position="1"/>
        <end position="140"/>
    </location>
</feature>
<dbReference type="Proteomes" id="UP000279259">
    <property type="component" value="Unassembled WGS sequence"/>
</dbReference>
<evidence type="ECO:0000313" key="2">
    <source>
        <dbReference type="EMBL" id="RSH93310.1"/>
    </source>
</evidence>
<dbReference type="AlphaFoldDB" id="A0A427YQH1"/>
<proteinExistence type="predicted"/>
<feature type="compositionally biased region" description="Gly residues" evidence="1">
    <location>
        <begin position="91"/>
        <end position="109"/>
    </location>
</feature>
<accession>A0A427YQH1</accession>